<sequence length="160" mass="17977">MQTFFAALPRCIQHDGFAFSIGEELASIKFLNEDPDRAHNDKESRQKPVVLLPEVEKRNRSDAHSTGTQAHRTDGPQRMLQRVPTVATSGTWNANDFAITDVNTRYLRMDSTLHLSGDAVDIGYYDENLWSMPGTEYLLGAGTEMYLFNGLEHSIVQDDA</sequence>
<evidence type="ECO:0000313" key="2">
    <source>
        <dbReference type="EMBL" id="CRK32030.1"/>
    </source>
</evidence>
<evidence type="ECO:0000313" key="3">
    <source>
        <dbReference type="Proteomes" id="UP000045706"/>
    </source>
</evidence>
<gene>
    <name evidence="2" type="ORF">BN1723_014587</name>
</gene>
<evidence type="ECO:0000256" key="1">
    <source>
        <dbReference type="SAM" id="MobiDB-lite"/>
    </source>
</evidence>
<proteinExistence type="predicted"/>
<reference evidence="3" key="1">
    <citation type="submission" date="2015-05" db="EMBL/GenBank/DDBJ databases">
        <authorList>
            <person name="Fogelqvist Johan"/>
        </authorList>
    </citation>
    <scope>NUCLEOTIDE SEQUENCE [LARGE SCALE GENOMIC DNA]</scope>
</reference>
<dbReference type="EMBL" id="CVQI01024335">
    <property type="protein sequence ID" value="CRK32030.1"/>
    <property type="molecule type" value="Genomic_DNA"/>
</dbReference>
<name>A0A0G4MDJ5_VERLO</name>
<protein>
    <submittedName>
        <fullName evidence="2">Uncharacterized protein</fullName>
    </submittedName>
</protein>
<organism evidence="2 3">
    <name type="scientific">Verticillium longisporum</name>
    <name type="common">Verticillium dahliae var. longisporum</name>
    <dbReference type="NCBI Taxonomy" id="100787"/>
    <lineage>
        <taxon>Eukaryota</taxon>
        <taxon>Fungi</taxon>
        <taxon>Dikarya</taxon>
        <taxon>Ascomycota</taxon>
        <taxon>Pezizomycotina</taxon>
        <taxon>Sordariomycetes</taxon>
        <taxon>Hypocreomycetidae</taxon>
        <taxon>Glomerellales</taxon>
        <taxon>Plectosphaerellaceae</taxon>
        <taxon>Verticillium</taxon>
    </lineage>
</organism>
<dbReference type="Proteomes" id="UP000045706">
    <property type="component" value="Unassembled WGS sequence"/>
</dbReference>
<dbReference type="AlphaFoldDB" id="A0A0G4MDJ5"/>
<accession>A0A0G4MDJ5</accession>
<feature type="region of interest" description="Disordered" evidence="1">
    <location>
        <begin position="56"/>
        <end position="76"/>
    </location>
</feature>